<evidence type="ECO:0000256" key="4">
    <source>
        <dbReference type="ARBA" id="ARBA00022786"/>
    </source>
</evidence>
<dbReference type="Pfam" id="PF16190">
    <property type="entry name" value="E1_FCCH"/>
    <property type="match status" value="1"/>
</dbReference>
<dbReference type="OrthoDB" id="10252231at2759"/>
<dbReference type="Gene3D" id="3.40.50.12550">
    <property type="entry name" value="Ubiquitin-activating enzyme E1, inactive adenylation domain, subdomain 2"/>
    <property type="match status" value="1"/>
</dbReference>
<evidence type="ECO:0000259" key="5">
    <source>
        <dbReference type="Pfam" id="PF16190"/>
    </source>
</evidence>
<feature type="domain" description="Ubiquitin-activating enzyme E1 FCCH" evidence="5">
    <location>
        <begin position="166"/>
        <end position="225"/>
    </location>
</feature>
<comment type="function">
    <text evidence="1">Activates ubiquitin by first adenylating its C-terminal glycine residue with ATP, and thereafter linking this residue to the side chain of a cysteine residue in E1, yielding a ubiquitin-E1 thioester and free AMP.</text>
</comment>
<dbReference type="EMBL" id="CM003530">
    <property type="protein sequence ID" value="RCV17217.1"/>
    <property type="molecule type" value="Genomic_DNA"/>
</dbReference>
<dbReference type="SUPFAM" id="SSF69572">
    <property type="entry name" value="Activating enzymes of the ubiquitin-like proteins"/>
    <property type="match status" value="1"/>
</dbReference>
<protein>
    <recommendedName>
        <fullName evidence="5">Ubiquitin-activating enzyme E1 FCCH domain-containing protein</fullName>
    </recommendedName>
</protein>
<keyword evidence="4" id="KW-0833">Ubl conjugation pathway</keyword>
<dbReference type="STRING" id="4555.A0A368QGV7"/>
<gene>
    <name evidence="6" type="ORF">SETIT_3G202000v2</name>
</gene>
<sequence>MQYVSQAACASTQAGERTLLAQEIAKNLALAGVKYVTLHDAGNVKMRDLSGNFFLSEHDIEKNRAVACVAKLQELNNVVDISALTEELTTEHLSKFQVAVFTDISLDKAFQFDDYCRSHQPPISFIKTEVCGLFGSVFCDFGPEFAVHDLDGEDPHTGIIAFISNDNPATVYCIDGERLDFQEGDLVVFSEVQGMNELNDGKPRKIIRSRPYSFCIEEDTNGSVTQVKEQMVVEFKSLRDSIREPGKFPLSASLDKFRKEFGRFPAVGCAQDAQRIVEFTASFNESTIDCKIEGKLDEKLRRRFASGSRAVLNPMAAIFGGIVDQEVVKACSGKFQPLYQAPETAAAPGWVLETTATLGSACWRWRRRRGGVGGNGGARVGLDAMVAPVWDRRQRRRGGIGGVAGLGANAGDDGGTGVSAGDDGIPSLRVVVDGGAGIGSEARASPVCVLEAMAAAGLDRRRGRPQFA</sequence>
<dbReference type="PROSITE" id="PS00536">
    <property type="entry name" value="UBIQUITIN_ACTIVAT_1"/>
    <property type="match status" value="1"/>
</dbReference>
<comment type="pathway">
    <text evidence="2">Protein modification; protein sumoylation.</text>
</comment>
<evidence type="ECO:0000256" key="1">
    <source>
        <dbReference type="ARBA" id="ARBA00002457"/>
    </source>
</evidence>
<dbReference type="Gene3D" id="2.40.30.180">
    <property type="entry name" value="Ubiquitin-activating enzyme E1, FCCH domain"/>
    <property type="match status" value="1"/>
</dbReference>
<dbReference type="InterPro" id="IPR032418">
    <property type="entry name" value="E1_FCCH"/>
</dbReference>
<proteinExistence type="inferred from homology"/>
<dbReference type="InterPro" id="IPR042449">
    <property type="entry name" value="Ub-E1_IAD_1"/>
</dbReference>
<accession>A0A368QGV7</accession>
<dbReference type="InterPro" id="IPR042302">
    <property type="entry name" value="E1_FCCH_sf"/>
</dbReference>
<dbReference type="PRINTS" id="PR01849">
    <property type="entry name" value="UBIQUITINACT"/>
</dbReference>
<dbReference type="InterPro" id="IPR035985">
    <property type="entry name" value="Ubiquitin-activating_enz"/>
</dbReference>
<dbReference type="PANTHER" id="PTHR10953:SF162">
    <property type="entry name" value="SUMO-ACTIVATING ENZYME SUBUNIT 1"/>
    <property type="match status" value="1"/>
</dbReference>
<reference evidence="6" key="1">
    <citation type="journal article" date="2012" name="Nat. Biotechnol.">
        <title>Reference genome sequence of the model plant Setaria.</title>
        <authorList>
            <person name="Bennetzen J.L."/>
            <person name="Schmutz J."/>
            <person name="Wang H."/>
            <person name="Percifield R."/>
            <person name="Hawkins J."/>
            <person name="Pontaroli A.C."/>
            <person name="Estep M."/>
            <person name="Feng L."/>
            <person name="Vaughn J.N."/>
            <person name="Grimwood J."/>
            <person name="Jenkins J."/>
            <person name="Barry K."/>
            <person name="Lindquist E."/>
            <person name="Hellsten U."/>
            <person name="Deshpande S."/>
            <person name="Wang X."/>
            <person name="Wu X."/>
            <person name="Mitros T."/>
            <person name="Triplett J."/>
            <person name="Yang X."/>
            <person name="Ye C.Y."/>
            <person name="Mauro-Herrera M."/>
            <person name="Wang L."/>
            <person name="Li P."/>
            <person name="Sharma M."/>
            <person name="Sharma R."/>
            <person name="Ronald P.C."/>
            <person name="Panaud O."/>
            <person name="Kellogg E.A."/>
            <person name="Brutnell T.P."/>
            <person name="Doust A.N."/>
            <person name="Tuskan G.A."/>
            <person name="Rokhsar D."/>
            <person name="Devos K.M."/>
        </authorList>
    </citation>
    <scope>NUCLEOTIDE SEQUENCE [LARGE SCALE GENOMIC DNA]</scope>
    <source>
        <strain evidence="6">Yugu1</strain>
    </source>
</reference>
<dbReference type="InterPro" id="IPR045886">
    <property type="entry name" value="ThiF/MoeB/HesA"/>
</dbReference>
<evidence type="ECO:0000313" key="6">
    <source>
        <dbReference type="EMBL" id="RCV17217.1"/>
    </source>
</evidence>
<dbReference type="FunFam" id="2.40.30.180:FF:000002">
    <property type="entry name" value="Ubiquitin-activating enzyme E1 2"/>
    <property type="match status" value="1"/>
</dbReference>
<dbReference type="GO" id="GO:0004839">
    <property type="term" value="F:ubiquitin activating enzyme activity"/>
    <property type="evidence" value="ECO:0007669"/>
    <property type="project" value="UniProtKB-EC"/>
</dbReference>
<dbReference type="InterPro" id="IPR018074">
    <property type="entry name" value="UBQ-activ_enz_E1_CS"/>
</dbReference>
<evidence type="ECO:0000256" key="2">
    <source>
        <dbReference type="ARBA" id="ARBA00004718"/>
    </source>
</evidence>
<dbReference type="InterPro" id="IPR000011">
    <property type="entry name" value="UBQ/SUMO-activ_enz_E1-like"/>
</dbReference>
<comment type="similarity">
    <text evidence="3">Belongs to the ubiquitin-activating E1 family.</text>
</comment>
<evidence type="ECO:0000256" key="3">
    <source>
        <dbReference type="ARBA" id="ARBA00005673"/>
    </source>
</evidence>
<reference evidence="6" key="2">
    <citation type="submission" date="2015-07" db="EMBL/GenBank/DDBJ databases">
        <authorList>
            <person name="Noorani M."/>
        </authorList>
    </citation>
    <scope>NUCLEOTIDE SEQUENCE</scope>
    <source>
        <strain evidence="6">Yugu1</strain>
    </source>
</reference>
<name>A0A368QGV7_SETIT</name>
<dbReference type="Gene3D" id="3.50.50.80">
    <property type="entry name" value="Ubiquitin-activating enzyme E1, inactive adenylation domain, subdomain 1"/>
    <property type="match status" value="1"/>
</dbReference>
<dbReference type="AlphaFoldDB" id="A0A368QGV7"/>
<dbReference type="PANTHER" id="PTHR10953">
    <property type="entry name" value="UBIQUITIN-ACTIVATING ENZYME E1"/>
    <property type="match status" value="1"/>
</dbReference>
<organism evidence="6">
    <name type="scientific">Setaria italica</name>
    <name type="common">Foxtail millet</name>
    <name type="synonym">Panicum italicum</name>
    <dbReference type="NCBI Taxonomy" id="4555"/>
    <lineage>
        <taxon>Eukaryota</taxon>
        <taxon>Viridiplantae</taxon>
        <taxon>Streptophyta</taxon>
        <taxon>Embryophyta</taxon>
        <taxon>Tracheophyta</taxon>
        <taxon>Spermatophyta</taxon>
        <taxon>Magnoliopsida</taxon>
        <taxon>Liliopsida</taxon>
        <taxon>Poales</taxon>
        <taxon>Poaceae</taxon>
        <taxon>PACMAD clade</taxon>
        <taxon>Panicoideae</taxon>
        <taxon>Panicodae</taxon>
        <taxon>Paniceae</taxon>
        <taxon>Cenchrinae</taxon>
        <taxon>Setaria</taxon>
    </lineage>
</organism>